<gene>
    <name evidence="1" type="ORF">OXU80_12985</name>
</gene>
<proteinExistence type="predicted"/>
<evidence type="ECO:0000313" key="2">
    <source>
        <dbReference type="Proteomes" id="UP001163223"/>
    </source>
</evidence>
<dbReference type="EMBL" id="CP113520">
    <property type="protein sequence ID" value="WAJ31056.1"/>
    <property type="molecule type" value="Genomic_DNA"/>
</dbReference>
<keyword evidence="2" id="KW-1185">Reference proteome</keyword>
<evidence type="ECO:0000313" key="1">
    <source>
        <dbReference type="EMBL" id="WAJ31056.1"/>
    </source>
</evidence>
<reference evidence="1" key="1">
    <citation type="submission" date="2022-11" db="EMBL/GenBank/DDBJ databases">
        <title>beta-Carotene-producing bacterium, Jeongeuplla avenae sp. nov., alleviates the salt stress of Arabidopsis seedlings.</title>
        <authorList>
            <person name="Jiang L."/>
            <person name="Lee J."/>
        </authorList>
    </citation>
    <scope>NUCLEOTIDE SEQUENCE</scope>
    <source>
        <strain evidence="1">DY_R2A_6</strain>
    </source>
</reference>
<name>A0ACD4NWB4_9HYPH</name>
<organism evidence="1 2">
    <name type="scientific">Antarcticirhabdus aurantiaca</name>
    <dbReference type="NCBI Taxonomy" id="2606717"/>
    <lineage>
        <taxon>Bacteria</taxon>
        <taxon>Pseudomonadati</taxon>
        <taxon>Pseudomonadota</taxon>
        <taxon>Alphaproteobacteria</taxon>
        <taxon>Hyphomicrobiales</taxon>
        <taxon>Aurantimonadaceae</taxon>
        <taxon>Antarcticirhabdus</taxon>
    </lineage>
</organism>
<sequence length="115" mass="12611">MIRAALFGWVLPVAMLGGWFGLASNDISFGTMVLSREFYDQIFVMYGGLLGIDPAKLPGIVLNAIVVDSLIVAGIVALRHHRRVRAFVGARWRDWRGRHSSSALVRSDESLSSAP</sequence>
<protein>
    <submittedName>
        <fullName evidence="1">DUF6105 family protein</fullName>
    </submittedName>
</protein>
<dbReference type="Proteomes" id="UP001163223">
    <property type="component" value="Chromosome"/>
</dbReference>
<accession>A0ACD4NWB4</accession>